<organism evidence="2 3">
    <name type="scientific">Trichonephila clavata</name>
    <name type="common">Joro spider</name>
    <name type="synonym">Nephila clavata</name>
    <dbReference type="NCBI Taxonomy" id="2740835"/>
    <lineage>
        <taxon>Eukaryota</taxon>
        <taxon>Metazoa</taxon>
        <taxon>Ecdysozoa</taxon>
        <taxon>Arthropoda</taxon>
        <taxon>Chelicerata</taxon>
        <taxon>Arachnida</taxon>
        <taxon>Araneae</taxon>
        <taxon>Araneomorphae</taxon>
        <taxon>Entelegynae</taxon>
        <taxon>Araneoidea</taxon>
        <taxon>Nephilidae</taxon>
        <taxon>Trichonephila</taxon>
    </lineage>
</organism>
<dbReference type="AlphaFoldDB" id="A0A8X6GIU5"/>
<protein>
    <submittedName>
        <fullName evidence="2">Uncharacterized protein</fullName>
    </submittedName>
</protein>
<gene>
    <name evidence="2" type="primary">NCL1_32340</name>
    <name evidence="2" type="ORF">TNCT_232941</name>
</gene>
<feature type="compositionally biased region" description="Basic and acidic residues" evidence="1">
    <location>
        <begin position="152"/>
        <end position="164"/>
    </location>
</feature>
<reference evidence="2" key="1">
    <citation type="submission" date="2020-07" db="EMBL/GenBank/DDBJ databases">
        <title>Multicomponent nature underlies the extraordinary mechanical properties of spider dragline silk.</title>
        <authorList>
            <person name="Kono N."/>
            <person name="Nakamura H."/>
            <person name="Mori M."/>
            <person name="Yoshida Y."/>
            <person name="Ohtoshi R."/>
            <person name="Malay A.D."/>
            <person name="Moran D.A.P."/>
            <person name="Tomita M."/>
            <person name="Numata K."/>
            <person name="Arakawa K."/>
        </authorList>
    </citation>
    <scope>NUCLEOTIDE SEQUENCE</scope>
</reference>
<evidence type="ECO:0000256" key="1">
    <source>
        <dbReference type="SAM" id="MobiDB-lite"/>
    </source>
</evidence>
<evidence type="ECO:0000313" key="2">
    <source>
        <dbReference type="EMBL" id="GFR02825.1"/>
    </source>
</evidence>
<feature type="compositionally biased region" description="Polar residues" evidence="1">
    <location>
        <begin position="138"/>
        <end position="148"/>
    </location>
</feature>
<accession>A0A8X6GIU5</accession>
<feature type="region of interest" description="Disordered" evidence="1">
    <location>
        <begin position="93"/>
        <end position="124"/>
    </location>
</feature>
<keyword evidence="3" id="KW-1185">Reference proteome</keyword>
<name>A0A8X6GIU5_TRICU</name>
<dbReference type="EMBL" id="BMAO01015590">
    <property type="protein sequence ID" value="GFR02825.1"/>
    <property type="molecule type" value="Genomic_DNA"/>
</dbReference>
<sequence length="364" mass="40874">MPCSCGNIHCYCEILCYCLKKSCVCEKCSTLIHRLCNICRLPFDSEDQFRQVKSENYLYFIHFLFCKISFLPPMSLRNVGIKTNQPVPRSLELSVSSIEPSNNSTSNRRVSSKDSGPVLNGEQLPRDVCNERNISLQVEETKESSSSPAFAELDKNSNPHERPRMSTVPENDYLSKEQFNTSMDLSESDFKSHSCANINQRTNSAVYLVDPEQSAKLSKSSLQSTSEKSEPRRNLNLVALSKDATRADPSGGNRLTQFKNTEQDVVQFIALKDQRNVPPETLMNRLNLNVHTVPLMNQPDPGRGINFKVPVNRDLVLSTSRSNLMATERCSSLESYTLNNPVYTLEASCIYPNPPVSMARVLAS</sequence>
<proteinExistence type="predicted"/>
<dbReference type="Proteomes" id="UP000887116">
    <property type="component" value="Unassembled WGS sequence"/>
</dbReference>
<comment type="caution">
    <text evidence="2">The sequence shown here is derived from an EMBL/GenBank/DDBJ whole genome shotgun (WGS) entry which is preliminary data.</text>
</comment>
<evidence type="ECO:0000313" key="3">
    <source>
        <dbReference type="Proteomes" id="UP000887116"/>
    </source>
</evidence>
<feature type="region of interest" description="Disordered" evidence="1">
    <location>
        <begin position="138"/>
        <end position="172"/>
    </location>
</feature>